<evidence type="ECO:0000259" key="4">
    <source>
        <dbReference type="Pfam" id="PF26049"/>
    </source>
</evidence>
<evidence type="ECO:0000313" key="6">
    <source>
        <dbReference type="Proteomes" id="UP001501536"/>
    </source>
</evidence>
<dbReference type="Gene3D" id="3.40.50.150">
    <property type="entry name" value="Vaccinia Virus protein VP39"/>
    <property type="match status" value="2"/>
</dbReference>
<dbReference type="InterPro" id="IPR029063">
    <property type="entry name" value="SAM-dependent_MTases_sf"/>
</dbReference>
<comment type="caution">
    <text evidence="5">The sequence shown here is derived from an EMBL/GenBank/DDBJ whole genome shotgun (WGS) entry which is preliminary data.</text>
</comment>
<evidence type="ECO:0008006" key="7">
    <source>
        <dbReference type="Google" id="ProtNLM"/>
    </source>
</evidence>
<dbReference type="Pfam" id="PF05175">
    <property type="entry name" value="MTS"/>
    <property type="match status" value="1"/>
</dbReference>
<keyword evidence="2" id="KW-0808">Transferase</keyword>
<sequence>MSGVEPGQDWPLDVLAGLRRRPDVEAENLFAHDAADRLLLETAAQEYPDRLEDGSRVAVLGDHYGALALGLAAAGVRGHRVHQDALSGELALEANAAEAGLDGAFASTDAAAAVTGARLVLMQLPRSLDVLADWARMIAASGDDDVVVLAGGRIKHMTLAMNDALGKSFGSVRAGLARRKARVLNATQPLPGSALTGAGHVDEGAEDVGLSTPLLLRASPGAFGGARVDPGTRLLLPHLVGPDGLPDHLPGGGPVVDLGCGNGTIAAFVALARPELRVLACDQSQAAVDSTRLTAEANGVAGRVEARRDDGLGRIPDASLPAVVLNPPFHMGSTVHAGIALKLFADVGRALAPGGRLWCVWNSHLQYRRHLERLVGPTRQLDRNSKFTVTASTRRV</sequence>
<protein>
    <recommendedName>
        <fullName evidence="7">16S rRNA (Guanine1207-N2)-methyltransferase</fullName>
    </recommendedName>
</protein>
<feature type="domain" description="RlmG N-terminal" evidence="4">
    <location>
        <begin position="18"/>
        <end position="187"/>
    </location>
</feature>
<keyword evidence="1" id="KW-0489">Methyltransferase</keyword>
<feature type="domain" description="Methyltransferase small" evidence="3">
    <location>
        <begin position="216"/>
        <end position="390"/>
    </location>
</feature>
<accession>A0ABP7CW21</accession>
<dbReference type="InterPro" id="IPR046977">
    <property type="entry name" value="RsmC/RlmG"/>
</dbReference>
<evidence type="ECO:0000259" key="3">
    <source>
        <dbReference type="Pfam" id="PF05175"/>
    </source>
</evidence>
<reference evidence="6" key="1">
    <citation type="journal article" date="2019" name="Int. J. Syst. Evol. Microbiol.">
        <title>The Global Catalogue of Microorganisms (GCM) 10K type strain sequencing project: providing services to taxonomists for standard genome sequencing and annotation.</title>
        <authorList>
            <consortium name="The Broad Institute Genomics Platform"/>
            <consortium name="The Broad Institute Genome Sequencing Center for Infectious Disease"/>
            <person name="Wu L."/>
            <person name="Ma J."/>
        </authorList>
    </citation>
    <scope>NUCLEOTIDE SEQUENCE [LARGE SCALE GENOMIC DNA]</scope>
    <source>
        <strain evidence="6">JCM 16961</strain>
    </source>
</reference>
<dbReference type="Proteomes" id="UP001501536">
    <property type="component" value="Unassembled WGS sequence"/>
</dbReference>
<dbReference type="PANTHER" id="PTHR47816">
    <property type="entry name" value="RIBOSOMAL RNA SMALL SUBUNIT METHYLTRANSFERASE C"/>
    <property type="match status" value="1"/>
</dbReference>
<dbReference type="PANTHER" id="PTHR47816:SF5">
    <property type="entry name" value="RIBOSOMAL RNA LARGE SUBUNIT METHYLTRANSFERASE G"/>
    <property type="match status" value="1"/>
</dbReference>
<dbReference type="SUPFAM" id="SSF53335">
    <property type="entry name" value="S-adenosyl-L-methionine-dependent methyltransferases"/>
    <property type="match status" value="1"/>
</dbReference>
<dbReference type="EMBL" id="BAABCJ010000001">
    <property type="protein sequence ID" value="GAA3695601.1"/>
    <property type="molecule type" value="Genomic_DNA"/>
</dbReference>
<name>A0ABP7CW21_9MICC</name>
<dbReference type="Pfam" id="PF26049">
    <property type="entry name" value="RLMG_N"/>
    <property type="match status" value="1"/>
</dbReference>
<evidence type="ECO:0000313" key="5">
    <source>
        <dbReference type="EMBL" id="GAA3695601.1"/>
    </source>
</evidence>
<gene>
    <name evidence="5" type="ORF">GCM10022377_05540</name>
</gene>
<dbReference type="InterPro" id="IPR007848">
    <property type="entry name" value="Small_mtfrase_dom"/>
</dbReference>
<proteinExistence type="predicted"/>
<evidence type="ECO:0000256" key="1">
    <source>
        <dbReference type="ARBA" id="ARBA00022603"/>
    </source>
</evidence>
<dbReference type="InterPro" id="IPR058679">
    <property type="entry name" value="RlmG_N"/>
</dbReference>
<keyword evidence="6" id="KW-1185">Reference proteome</keyword>
<dbReference type="CDD" id="cd02440">
    <property type="entry name" value="AdoMet_MTases"/>
    <property type="match status" value="1"/>
</dbReference>
<dbReference type="RefSeq" id="WP_344879611.1">
    <property type="nucleotide sequence ID" value="NZ_BAABCJ010000001.1"/>
</dbReference>
<organism evidence="5 6">
    <name type="scientific">Zhihengliuella alba</name>
    <dbReference type="NCBI Taxonomy" id="547018"/>
    <lineage>
        <taxon>Bacteria</taxon>
        <taxon>Bacillati</taxon>
        <taxon>Actinomycetota</taxon>
        <taxon>Actinomycetes</taxon>
        <taxon>Micrococcales</taxon>
        <taxon>Micrococcaceae</taxon>
        <taxon>Zhihengliuella</taxon>
    </lineage>
</organism>
<evidence type="ECO:0000256" key="2">
    <source>
        <dbReference type="ARBA" id="ARBA00022679"/>
    </source>
</evidence>